<dbReference type="PANTHER" id="PTHR11904">
    <property type="entry name" value="METHYLTHIOADENOSINE/PURINE NUCLEOSIDE PHOSPHORYLASE"/>
    <property type="match status" value="1"/>
</dbReference>
<dbReference type="SUPFAM" id="SSF53167">
    <property type="entry name" value="Purine and uridine phosphorylases"/>
    <property type="match status" value="1"/>
</dbReference>
<evidence type="ECO:0000313" key="8">
    <source>
        <dbReference type="EMBL" id="QGM46206.1"/>
    </source>
</evidence>
<dbReference type="InterPro" id="IPR011268">
    <property type="entry name" value="Purine_phosphorylase"/>
</dbReference>
<evidence type="ECO:0000256" key="1">
    <source>
        <dbReference type="ARBA" id="ARBA00005058"/>
    </source>
</evidence>
<keyword evidence="4" id="KW-0328">Glycosyltransferase</keyword>
<dbReference type="Pfam" id="PF01048">
    <property type="entry name" value="PNP_UDP_1"/>
    <property type="match status" value="1"/>
</dbReference>
<dbReference type="InterPro" id="IPR000845">
    <property type="entry name" value="Nucleoside_phosphorylase_d"/>
</dbReference>
<dbReference type="EC" id="2.4.2.1" evidence="3"/>
<organism evidence="8 9">
    <name type="scientific">Methylocystis heyeri</name>
    <dbReference type="NCBI Taxonomy" id="391905"/>
    <lineage>
        <taxon>Bacteria</taxon>
        <taxon>Pseudomonadati</taxon>
        <taxon>Pseudomonadota</taxon>
        <taxon>Alphaproteobacteria</taxon>
        <taxon>Hyphomicrobiales</taxon>
        <taxon>Methylocystaceae</taxon>
        <taxon>Methylocystis</taxon>
    </lineage>
</organism>
<accession>A0A6B8KD93</accession>
<sequence length="262" mass="27619">MTDSALEAAEIIKSRSGLSMVEAAIILGRNFFSVSDFAEDPVAVPYADLPGFPNDSGELLISTVDSVSMIALKGRSNFWDCGDPSLMAGPIETMAHLGVRSILSTTFATSVNADLVPGSLVAVTDHIDLKGLNPLIGAGIKDPINMNEAYDKRLLRRLKISAAAAGVSTHEGVLMWFSGPSFETPAEVRMARILGADLMGHSLVPEAILARRFSIPFAGIAVVTDFGASFLNGAPSGDYSRGPVVAGVVALKRLARAFVKTR</sequence>
<dbReference type="KEGG" id="mhey:H2LOC_011140"/>
<keyword evidence="5" id="KW-0808">Transferase</keyword>
<evidence type="ECO:0000256" key="5">
    <source>
        <dbReference type="ARBA" id="ARBA00022679"/>
    </source>
</evidence>
<feature type="domain" description="Nucleoside phosphorylase" evidence="7">
    <location>
        <begin position="24"/>
        <end position="228"/>
    </location>
</feature>
<dbReference type="RefSeq" id="WP_136496460.1">
    <property type="nucleotide sequence ID" value="NZ_CP046052.1"/>
</dbReference>
<dbReference type="InterPro" id="IPR035994">
    <property type="entry name" value="Nucleoside_phosphorylase_sf"/>
</dbReference>
<dbReference type="Gene3D" id="3.40.50.1580">
    <property type="entry name" value="Nucleoside phosphorylase domain"/>
    <property type="match status" value="1"/>
</dbReference>
<reference evidence="8 9" key="1">
    <citation type="submission" date="2019-11" db="EMBL/GenBank/DDBJ databases">
        <title>The genome sequence of Methylocystis heyeri.</title>
        <authorList>
            <person name="Oshkin I.Y."/>
            <person name="Miroshnikov K."/>
            <person name="Dedysh S.N."/>
        </authorList>
    </citation>
    <scope>NUCLEOTIDE SEQUENCE [LARGE SCALE GENOMIC DNA]</scope>
    <source>
        <strain evidence="8 9">H2</strain>
    </source>
</reference>
<dbReference type="OrthoDB" id="1523230at2"/>
<gene>
    <name evidence="8" type="ORF">H2LOC_011140</name>
</gene>
<evidence type="ECO:0000256" key="2">
    <source>
        <dbReference type="ARBA" id="ARBA00006751"/>
    </source>
</evidence>
<dbReference type="CDD" id="cd09009">
    <property type="entry name" value="PNP-EcPNPII_like"/>
    <property type="match status" value="1"/>
</dbReference>
<evidence type="ECO:0000256" key="4">
    <source>
        <dbReference type="ARBA" id="ARBA00022676"/>
    </source>
</evidence>
<name>A0A6B8KD93_9HYPH</name>
<dbReference type="EMBL" id="CP046052">
    <property type="protein sequence ID" value="QGM46206.1"/>
    <property type="molecule type" value="Genomic_DNA"/>
</dbReference>
<comment type="pathway">
    <text evidence="1">Purine metabolism; purine nucleoside salvage.</text>
</comment>
<protein>
    <recommendedName>
        <fullName evidence="3">purine-nucleoside phosphorylase</fullName>
        <ecNumber evidence="3">2.4.2.1</ecNumber>
    </recommendedName>
    <alternativeName>
        <fullName evidence="6">Inosine-guanosine phosphorylase</fullName>
    </alternativeName>
</protein>
<dbReference type="PANTHER" id="PTHR11904:SF9">
    <property type="entry name" value="PURINE NUCLEOSIDE PHOSPHORYLASE-RELATED"/>
    <property type="match status" value="1"/>
</dbReference>
<evidence type="ECO:0000259" key="7">
    <source>
        <dbReference type="Pfam" id="PF01048"/>
    </source>
</evidence>
<comment type="similarity">
    <text evidence="2">Belongs to the PNP/MTAP phosphorylase family.</text>
</comment>
<evidence type="ECO:0000313" key="9">
    <source>
        <dbReference type="Proteomes" id="UP000309061"/>
    </source>
</evidence>
<evidence type="ECO:0000256" key="3">
    <source>
        <dbReference type="ARBA" id="ARBA00011886"/>
    </source>
</evidence>
<evidence type="ECO:0000256" key="6">
    <source>
        <dbReference type="ARBA" id="ARBA00031036"/>
    </source>
</evidence>
<dbReference type="GO" id="GO:0005737">
    <property type="term" value="C:cytoplasm"/>
    <property type="evidence" value="ECO:0007669"/>
    <property type="project" value="TreeGrafter"/>
</dbReference>
<dbReference type="GO" id="GO:0009116">
    <property type="term" value="P:nucleoside metabolic process"/>
    <property type="evidence" value="ECO:0007669"/>
    <property type="project" value="InterPro"/>
</dbReference>
<keyword evidence="9" id="KW-1185">Reference proteome</keyword>
<dbReference type="GO" id="GO:0004731">
    <property type="term" value="F:purine-nucleoside phosphorylase activity"/>
    <property type="evidence" value="ECO:0007669"/>
    <property type="project" value="UniProtKB-EC"/>
</dbReference>
<dbReference type="Proteomes" id="UP000309061">
    <property type="component" value="Chromosome"/>
</dbReference>
<dbReference type="AlphaFoldDB" id="A0A6B8KD93"/>
<proteinExistence type="inferred from homology"/>
<dbReference type="UniPathway" id="UPA00606"/>